<evidence type="ECO:0000313" key="2">
    <source>
        <dbReference type="EMBL" id="TWB45812.1"/>
    </source>
</evidence>
<dbReference type="RefSeq" id="WP_145729037.1">
    <property type="nucleotide sequence ID" value="NZ_VITR01000001.1"/>
</dbReference>
<feature type="region of interest" description="Disordered" evidence="1">
    <location>
        <begin position="1"/>
        <end position="20"/>
    </location>
</feature>
<dbReference type="OrthoDB" id="7362872at2"/>
<comment type="caution">
    <text evidence="2">The sequence shown here is derived from an EMBL/GenBank/DDBJ whole genome shotgun (WGS) entry which is preliminary data.</text>
</comment>
<keyword evidence="3" id="KW-1185">Reference proteome</keyword>
<evidence type="ECO:0000256" key="1">
    <source>
        <dbReference type="SAM" id="MobiDB-lite"/>
    </source>
</evidence>
<evidence type="ECO:0000313" key="3">
    <source>
        <dbReference type="Proteomes" id="UP000315751"/>
    </source>
</evidence>
<feature type="compositionally biased region" description="Low complexity" evidence="1">
    <location>
        <begin position="1"/>
        <end position="13"/>
    </location>
</feature>
<proteinExistence type="predicted"/>
<sequence length="256" mass="27912">MSAMAATTTDSAARQAAEAELDRQLQDGAHQIVMDATRHPVDRSSFPVARLPNGVSLVQFWRLDAPKLQFLEFEFDAPAGRRVDYADPVSQQLMTEMLAVRRLDAGSLSALLSRIRSRLLAAYGPGKGGFMAAMLMARVNQAVERPEDFPALLSDAELLAAYGISEKMAKSFGRGGFVFAGATGGPPVAREVAQRMAWSLPRWLENVGKAMSSEAILPVAMGSGTISWIISSGHDHFADRKQTYKEEMIRRNMAIP</sequence>
<reference evidence="2 3" key="1">
    <citation type="submission" date="2019-06" db="EMBL/GenBank/DDBJ databases">
        <title>Genomic Encyclopedia of Type Strains, Phase IV (KMG-V): Genome sequencing to study the core and pangenomes of soil and plant-associated prokaryotes.</title>
        <authorList>
            <person name="Whitman W."/>
        </authorList>
    </citation>
    <scope>NUCLEOTIDE SEQUENCE [LARGE SCALE GENOMIC DNA]</scope>
    <source>
        <strain evidence="2 3">BR 11622</strain>
    </source>
</reference>
<gene>
    <name evidence="2" type="ORF">FBZ90_101147</name>
</gene>
<dbReference type="Proteomes" id="UP000315751">
    <property type="component" value="Unassembled WGS sequence"/>
</dbReference>
<name>A0A560HH79_9PROT</name>
<organism evidence="2 3">
    <name type="scientific">Nitrospirillum amazonense</name>
    <dbReference type="NCBI Taxonomy" id="28077"/>
    <lineage>
        <taxon>Bacteria</taxon>
        <taxon>Pseudomonadati</taxon>
        <taxon>Pseudomonadota</taxon>
        <taxon>Alphaproteobacteria</taxon>
        <taxon>Rhodospirillales</taxon>
        <taxon>Azospirillaceae</taxon>
        <taxon>Nitrospirillum</taxon>
    </lineage>
</organism>
<dbReference type="AlphaFoldDB" id="A0A560HH79"/>
<accession>A0A560HH79</accession>
<dbReference type="EMBL" id="VITR01000001">
    <property type="protein sequence ID" value="TWB45812.1"/>
    <property type="molecule type" value="Genomic_DNA"/>
</dbReference>
<protein>
    <submittedName>
        <fullName evidence="2">Uncharacterized protein</fullName>
    </submittedName>
</protein>